<reference evidence="14" key="1">
    <citation type="submission" date="2016-10" db="EMBL/GenBank/DDBJ databases">
        <authorList>
            <person name="Varghese N."/>
            <person name="Submissions S."/>
        </authorList>
    </citation>
    <scope>NUCLEOTIDE SEQUENCE [LARGE SCALE GENOMIC DNA]</scope>
    <source>
        <strain evidence="14">CGMCC 1.6981</strain>
    </source>
</reference>
<feature type="domain" description="DAGKc" evidence="12">
    <location>
        <begin position="1"/>
        <end position="128"/>
    </location>
</feature>
<dbReference type="SMART" id="SM00046">
    <property type="entry name" value="DAGKc"/>
    <property type="match status" value="1"/>
</dbReference>
<dbReference type="SUPFAM" id="SSF111331">
    <property type="entry name" value="NAD kinase/diacylglycerol kinase-like"/>
    <property type="match status" value="1"/>
</dbReference>
<keyword evidence="9" id="KW-0443">Lipid metabolism</keyword>
<dbReference type="PANTHER" id="PTHR12358:SF106">
    <property type="entry name" value="LIPID KINASE YEGS"/>
    <property type="match status" value="1"/>
</dbReference>
<evidence type="ECO:0000313" key="14">
    <source>
        <dbReference type="Proteomes" id="UP000198693"/>
    </source>
</evidence>
<evidence type="ECO:0000256" key="10">
    <source>
        <dbReference type="ARBA" id="ARBA00023209"/>
    </source>
</evidence>
<dbReference type="Pfam" id="PF00781">
    <property type="entry name" value="DAGK_cat"/>
    <property type="match status" value="1"/>
</dbReference>
<dbReference type="Pfam" id="PF19279">
    <property type="entry name" value="YegS_C"/>
    <property type="match status" value="1"/>
</dbReference>
<keyword evidence="8" id="KW-0460">Magnesium</keyword>
<dbReference type="InterPro" id="IPR045540">
    <property type="entry name" value="YegS/DAGK_C"/>
</dbReference>
<comment type="cofactor">
    <cofactor evidence="1">
        <name>Mg(2+)</name>
        <dbReference type="ChEBI" id="CHEBI:18420"/>
    </cofactor>
</comment>
<dbReference type="Gene3D" id="2.60.200.40">
    <property type="match status" value="1"/>
</dbReference>
<keyword evidence="6 13" id="KW-0418">Kinase</keyword>
<dbReference type="PANTHER" id="PTHR12358">
    <property type="entry name" value="SPHINGOSINE KINASE"/>
    <property type="match status" value="1"/>
</dbReference>
<dbReference type="NCBIfam" id="NF009602">
    <property type="entry name" value="PRK13054.1"/>
    <property type="match status" value="1"/>
</dbReference>
<dbReference type="GO" id="GO:0008654">
    <property type="term" value="P:phospholipid biosynthetic process"/>
    <property type="evidence" value="ECO:0007669"/>
    <property type="project" value="UniProtKB-KW"/>
</dbReference>
<keyword evidence="5" id="KW-0547">Nucleotide-binding</keyword>
<evidence type="ECO:0000256" key="3">
    <source>
        <dbReference type="ARBA" id="ARBA00022679"/>
    </source>
</evidence>
<dbReference type="GO" id="GO:0005524">
    <property type="term" value="F:ATP binding"/>
    <property type="evidence" value="ECO:0007669"/>
    <property type="project" value="UniProtKB-KW"/>
</dbReference>
<evidence type="ECO:0000256" key="1">
    <source>
        <dbReference type="ARBA" id="ARBA00001946"/>
    </source>
</evidence>
<keyword evidence="7" id="KW-0067">ATP-binding</keyword>
<protein>
    <submittedName>
        <fullName evidence="13">Lipid kinase YegS</fullName>
    </submittedName>
</protein>
<dbReference type="STRING" id="463301.SAMN04487955_10577"/>
<evidence type="ECO:0000256" key="9">
    <source>
        <dbReference type="ARBA" id="ARBA00023098"/>
    </source>
</evidence>
<dbReference type="EMBL" id="FPBP01000005">
    <property type="protein sequence ID" value="SFU63841.1"/>
    <property type="molecule type" value="Genomic_DNA"/>
</dbReference>
<dbReference type="InterPro" id="IPR017438">
    <property type="entry name" value="ATP-NAD_kinase_N"/>
</dbReference>
<dbReference type="Proteomes" id="UP000198693">
    <property type="component" value="Unassembled WGS sequence"/>
</dbReference>
<dbReference type="InterPro" id="IPR005218">
    <property type="entry name" value="Diacylglycerol/lipid_kinase"/>
</dbReference>
<evidence type="ECO:0000256" key="7">
    <source>
        <dbReference type="ARBA" id="ARBA00022840"/>
    </source>
</evidence>
<accession>A0A1I7HT80</accession>
<dbReference type="InterPro" id="IPR016064">
    <property type="entry name" value="NAD/diacylglycerol_kinase_sf"/>
</dbReference>
<dbReference type="Gene3D" id="3.40.50.10330">
    <property type="entry name" value="Probable inorganic polyphosphate/atp-NAD kinase, domain 1"/>
    <property type="match status" value="1"/>
</dbReference>
<sequence length="318" mass="34054">MISLILNGMKAQLPAVRDAVNARRKSGDVFEVLVTWEPGDAARMAEQAGQAGVKRLIAGGGDGTVNEVVKGLMRLPRERRPELGILPLGSANDLATSVGLPLDAEPALEAALRLEAFPVDVPRLGDHHYLNMASGGFGPEITSSTPKTLKRLLGGGAYSLIGALRAWQYKLYPGQLEWEGGKRSASLFLLAIGNGVQAGGGQPLTPEAKLDDGLLDVLVIRDFTGLSQMRKVIAELQSRPKQGEFVDAFRTPWLTFEGDVELPITLDGEPCQRRGFRVELDPGALSLAVPLDCALLSCERPGVTAQLASRQQSRHHGV</sequence>
<evidence type="ECO:0000256" key="5">
    <source>
        <dbReference type="ARBA" id="ARBA00022741"/>
    </source>
</evidence>
<evidence type="ECO:0000256" key="8">
    <source>
        <dbReference type="ARBA" id="ARBA00022842"/>
    </source>
</evidence>
<dbReference type="PROSITE" id="PS50146">
    <property type="entry name" value="DAGK"/>
    <property type="match status" value="1"/>
</dbReference>
<keyword evidence="2" id="KW-0444">Lipid biosynthesis</keyword>
<evidence type="ECO:0000256" key="2">
    <source>
        <dbReference type="ARBA" id="ARBA00022516"/>
    </source>
</evidence>
<gene>
    <name evidence="13" type="ORF">SAMN04487955_10577</name>
</gene>
<evidence type="ECO:0000256" key="11">
    <source>
        <dbReference type="ARBA" id="ARBA00023264"/>
    </source>
</evidence>
<keyword evidence="4" id="KW-0479">Metal-binding</keyword>
<dbReference type="AlphaFoldDB" id="A0A1I7HT80"/>
<dbReference type="InterPro" id="IPR001206">
    <property type="entry name" value="Diacylglycerol_kinase_cat_dom"/>
</dbReference>
<dbReference type="RefSeq" id="WP_089794956.1">
    <property type="nucleotide sequence ID" value="NZ_FPBP01000005.1"/>
</dbReference>
<proteinExistence type="predicted"/>
<evidence type="ECO:0000256" key="6">
    <source>
        <dbReference type="ARBA" id="ARBA00022777"/>
    </source>
</evidence>
<name>A0A1I7HT80_9GAMM</name>
<keyword evidence="14" id="KW-1185">Reference proteome</keyword>
<dbReference type="OrthoDB" id="142078at2"/>
<evidence type="ECO:0000259" key="12">
    <source>
        <dbReference type="PROSITE" id="PS50146"/>
    </source>
</evidence>
<evidence type="ECO:0000256" key="4">
    <source>
        <dbReference type="ARBA" id="ARBA00022723"/>
    </source>
</evidence>
<organism evidence="13 14">
    <name type="scientific">Halomonas korlensis</name>
    <dbReference type="NCBI Taxonomy" id="463301"/>
    <lineage>
        <taxon>Bacteria</taxon>
        <taxon>Pseudomonadati</taxon>
        <taxon>Pseudomonadota</taxon>
        <taxon>Gammaproteobacteria</taxon>
        <taxon>Oceanospirillales</taxon>
        <taxon>Halomonadaceae</taxon>
        <taxon>Halomonas</taxon>
    </lineage>
</organism>
<dbReference type="GO" id="GO:0046872">
    <property type="term" value="F:metal ion binding"/>
    <property type="evidence" value="ECO:0007669"/>
    <property type="project" value="UniProtKB-KW"/>
</dbReference>
<dbReference type="GO" id="GO:0005886">
    <property type="term" value="C:plasma membrane"/>
    <property type="evidence" value="ECO:0007669"/>
    <property type="project" value="TreeGrafter"/>
</dbReference>
<dbReference type="GO" id="GO:0016301">
    <property type="term" value="F:kinase activity"/>
    <property type="evidence" value="ECO:0007669"/>
    <property type="project" value="UniProtKB-KW"/>
</dbReference>
<keyword evidence="3" id="KW-0808">Transferase</keyword>
<dbReference type="NCBIfam" id="TIGR00147">
    <property type="entry name" value="YegS/Rv2252/BmrU family lipid kinase"/>
    <property type="match status" value="1"/>
</dbReference>
<keyword evidence="10" id="KW-0594">Phospholipid biosynthesis</keyword>
<dbReference type="InterPro" id="IPR050187">
    <property type="entry name" value="Lipid_Phosphate_FormReg"/>
</dbReference>
<keyword evidence="11" id="KW-1208">Phospholipid metabolism</keyword>
<evidence type="ECO:0000313" key="13">
    <source>
        <dbReference type="EMBL" id="SFU63841.1"/>
    </source>
</evidence>